<dbReference type="AlphaFoldDB" id="A0A1M5AE72"/>
<dbReference type="STRING" id="1194090.SAMN05443144_10736"/>
<evidence type="ECO:0000256" key="1">
    <source>
        <dbReference type="ARBA" id="ARBA00001933"/>
    </source>
</evidence>
<evidence type="ECO:0000313" key="7">
    <source>
        <dbReference type="Proteomes" id="UP000184041"/>
    </source>
</evidence>
<name>A0A1M5AE72_9BACT</name>
<comment type="cofactor">
    <cofactor evidence="1 4">
        <name>pyridoxal 5'-phosphate</name>
        <dbReference type="ChEBI" id="CHEBI:597326"/>
    </cofactor>
</comment>
<organism evidence="6 7">
    <name type="scientific">Fodinibius roseus</name>
    <dbReference type="NCBI Taxonomy" id="1194090"/>
    <lineage>
        <taxon>Bacteria</taxon>
        <taxon>Pseudomonadati</taxon>
        <taxon>Balneolota</taxon>
        <taxon>Balneolia</taxon>
        <taxon>Balneolales</taxon>
        <taxon>Balneolaceae</taxon>
        <taxon>Fodinibius</taxon>
    </lineage>
</organism>
<keyword evidence="2 6" id="KW-0808">Transferase</keyword>
<dbReference type="EMBL" id="FQUS01000007">
    <property type="protein sequence ID" value="SHF28437.1"/>
    <property type="molecule type" value="Genomic_DNA"/>
</dbReference>
<keyword evidence="7" id="KW-1185">Reference proteome</keyword>
<evidence type="ECO:0000256" key="4">
    <source>
        <dbReference type="RuleBase" id="RU003693"/>
    </source>
</evidence>
<dbReference type="InterPro" id="IPR004839">
    <property type="entry name" value="Aminotransferase_I/II_large"/>
</dbReference>
<feature type="domain" description="Aminotransferase class I/classII large" evidence="5">
    <location>
        <begin position="43"/>
        <end position="389"/>
    </location>
</feature>
<dbReference type="InterPro" id="IPR015424">
    <property type="entry name" value="PyrdxlP-dep_Trfase"/>
</dbReference>
<dbReference type="PROSITE" id="PS00599">
    <property type="entry name" value="AA_TRANSFER_CLASS_2"/>
    <property type="match status" value="1"/>
</dbReference>
<dbReference type="Pfam" id="PF00155">
    <property type="entry name" value="Aminotran_1_2"/>
    <property type="match status" value="1"/>
</dbReference>
<evidence type="ECO:0000256" key="3">
    <source>
        <dbReference type="ARBA" id="ARBA00022898"/>
    </source>
</evidence>
<evidence type="ECO:0000256" key="2">
    <source>
        <dbReference type="ARBA" id="ARBA00022679"/>
    </source>
</evidence>
<dbReference type="Gene3D" id="3.90.1150.10">
    <property type="entry name" value="Aspartate Aminotransferase, domain 1"/>
    <property type="match status" value="1"/>
</dbReference>
<dbReference type="InterPro" id="IPR015421">
    <property type="entry name" value="PyrdxlP-dep_Trfase_major"/>
</dbReference>
<accession>A0A1M5AE72</accession>
<dbReference type="InterPro" id="IPR015422">
    <property type="entry name" value="PyrdxlP-dep_Trfase_small"/>
</dbReference>
<dbReference type="OrthoDB" id="9807157at2"/>
<evidence type="ECO:0000313" key="6">
    <source>
        <dbReference type="EMBL" id="SHF28437.1"/>
    </source>
</evidence>
<dbReference type="RefSeq" id="WP_073061899.1">
    <property type="nucleotide sequence ID" value="NZ_FQUS01000007.1"/>
</dbReference>
<dbReference type="GO" id="GO:0016740">
    <property type="term" value="F:transferase activity"/>
    <property type="evidence" value="ECO:0007669"/>
    <property type="project" value="UniProtKB-KW"/>
</dbReference>
<dbReference type="InterPro" id="IPR001917">
    <property type="entry name" value="Aminotrans_II_pyridoxalP_BS"/>
</dbReference>
<evidence type="ECO:0000259" key="5">
    <source>
        <dbReference type="Pfam" id="PF00155"/>
    </source>
</evidence>
<dbReference type="Gene3D" id="3.40.640.10">
    <property type="entry name" value="Type I PLP-dependent aspartate aminotransferase-like (Major domain)"/>
    <property type="match status" value="1"/>
</dbReference>
<comment type="similarity">
    <text evidence="4">Belongs to the class-II pyridoxal-phosphate-dependent aminotransferase family.</text>
</comment>
<proteinExistence type="inferred from homology"/>
<sequence>MDLFDKLQCRPSPLGKFTSEGYGYYTYPKLEGPLGPVMKFNGKDVIVWSINDYLGVGSNEEVREYDRDIARDYSLSSPMGARLMTGNSDDHEKLEEELADFVHKPDALLLNYGYQGIMSVIHALVDRNDILIYDELSHACIVDGKQLAMAEKFVFKHNDIDSFAKQLKRAHRNAKSNSSVLVVTEGAFGMTGDLGILKEMIALKEEYPFRLLVDDAHGVGTMGDDGSGTGTHLGCHDGIDIYFGTFAKAFALIGAFVATETRVVEFLKANARSQIFAKSVPMPIVKSARKRLSMIRQHPEWREQLWSNTRKLRSGLREIGYNVLPAECPVTPVLTKGSTDLCQLIMRRLREEHGVFVSGVTYPVVPKGTVLIRLIPTAAHTDEHIQQTLNGFESIKDVALNSVSAEVQKKMTA</sequence>
<dbReference type="InterPro" id="IPR050087">
    <property type="entry name" value="AON_synthase_class-II"/>
</dbReference>
<protein>
    <submittedName>
        <fullName evidence="6">Glycine C-acetyltransferase</fullName>
    </submittedName>
</protein>
<gene>
    <name evidence="6" type="ORF">SAMN05443144_10736</name>
</gene>
<keyword evidence="3 4" id="KW-0663">Pyridoxal phosphate</keyword>
<dbReference type="SUPFAM" id="SSF53383">
    <property type="entry name" value="PLP-dependent transferases"/>
    <property type="match status" value="1"/>
</dbReference>
<dbReference type="PANTHER" id="PTHR13693">
    <property type="entry name" value="CLASS II AMINOTRANSFERASE/8-AMINO-7-OXONONANOATE SYNTHASE"/>
    <property type="match status" value="1"/>
</dbReference>
<reference evidence="6 7" key="1">
    <citation type="submission" date="2016-11" db="EMBL/GenBank/DDBJ databases">
        <authorList>
            <person name="Jaros S."/>
            <person name="Januszkiewicz K."/>
            <person name="Wedrychowicz H."/>
        </authorList>
    </citation>
    <scope>NUCLEOTIDE SEQUENCE [LARGE SCALE GENOMIC DNA]</scope>
    <source>
        <strain evidence="6 7">DSM 21986</strain>
    </source>
</reference>
<dbReference type="Proteomes" id="UP000184041">
    <property type="component" value="Unassembled WGS sequence"/>
</dbReference>
<dbReference type="GO" id="GO:0030170">
    <property type="term" value="F:pyridoxal phosphate binding"/>
    <property type="evidence" value="ECO:0007669"/>
    <property type="project" value="InterPro"/>
</dbReference>